<dbReference type="InterPro" id="IPR000888">
    <property type="entry name" value="RmlC-like"/>
</dbReference>
<evidence type="ECO:0000256" key="3">
    <source>
        <dbReference type="PIRSR" id="PIRSR600888-1"/>
    </source>
</evidence>
<name>A0A6G2BI67_9ACTN</name>
<evidence type="ECO:0000256" key="2">
    <source>
        <dbReference type="ARBA" id="ARBA00023235"/>
    </source>
</evidence>
<feature type="active site" description="Proton acceptor" evidence="3">
    <location>
        <position position="63"/>
    </location>
</feature>
<evidence type="ECO:0000256" key="1">
    <source>
        <dbReference type="ARBA" id="ARBA00010154"/>
    </source>
</evidence>
<dbReference type="PANTHER" id="PTHR21047">
    <property type="entry name" value="DTDP-6-DEOXY-D-GLUCOSE-3,5 EPIMERASE"/>
    <property type="match status" value="1"/>
</dbReference>
<accession>A0A6G2BI67</accession>
<proteinExistence type="inferred from homology"/>
<dbReference type="GO" id="GO:0019305">
    <property type="term" value="P:dTDP-rhamnose biosynthetic process"/>
    <property type="evidence" value="ECO:0007669"/>
    <property type="project" value="TreeGrafter"/>
</dbReference>
<reference evidence="5 6" key="1">
    <citation type="submission" date="2019-11" db="EMBL/GenBank/DDBJ databases">
        <authorList>
            <person name="Yuan L."/>
        </authorList>
    </citation>
    <scope>NUCLEOTIDE SEQUENCE [LARGE SCALE GENOMIC DNA]</scope>
    <source>
        <strain evidence="5 6">TRM43335</strain>
    </source>
</reference>
<gene>
    <name evidence="5" type="ORF">F0L17_22410</name>
</gene>
<comment type="similarity">
    <text evidence="1">Belongs to the dTDP-4-dehydrorhamnose 3,5-epimerase family.</text>
</comment>
<dbReference type="Gene3D" id="2.60.120.10">
    <property type="entry name" value="Jelly Rolls"/>
    <property type="match status" value="1"/>
</dbReference>
<dbReference type="GO" id="GO:0000271">
    <property type="term" value="P:polysaccharide biosynthetic process"/>
    <property type="evidence" value="ECO:0007669"/>
    <property type="project" value="TreeGrafter"/>
</dbReference>
<dbReference type="SUPFAM" id="SSF51182">
    <property type="entry name" value="RmlC-like cupins"/>
    <property type="match status" value="1"/>
</dbReference>
<dbReference type="AlphaFoldDB" id="A0A6G2BI67"/>
<dbReference type="EMBL" id="WIXO01000001">
    <property type="protein sequence ID" value="MTE21816.1"/>
    <property type="molecule type" value="Genomic_DNA"/>
</dbReference>
<dbReference type="Proteomes" id="UP000473014">
    <property type="component" value="Unassembled WGS sequence"/>
</dbReference>
<protein>
    <submittedName>
        <fullName evidence="5">dTDP-4-keto-6-deoxy-D-glucose epimerase</fullName>
    </submittedName>
</protein>
<dbReference type="GO" id="GO:0005829">
    <property type="term" value="C:cytosol"/>
    <property type="evidence" value="ECO:0007669"/>
    <property type="project" value="TreeGrafter"/>
</dbReference>
<organism evidence="5 6">
    <name type="scientific">Streptomyces taklimakanensis</name>
    <dbReference type="NCBI Taxonomy" id="2569853"/>
    <lineage>
        <taxon>Bacteria</taxon>
        <taxon>Bacillati</taxon>
        <taxon>Actinomycetota</taxon>
        <taxon>Actinomycetes</taxon>
        <taxon>Kitasatosporales</taxon>
        <taxon>Streptomycetaceae</taxon>
        <taxon>Streptomyces</taxon>
    </lineage>
</organism>
<keyword evidence="2" id="KW-0413">Isomerase</keyword>
<dbReference type="CDD" id="cd00438">
    <property type="entry name" value="cupin_RmlC"/>
    <property type="match status" value="1"/>
</dbReference>
<dbReference type="InterPro" id="IPR014710">
    <property type="entry name" value="RmlC-like_jellyroll"/>
</dbReference>
<evidence type="ECO:0000313" key="6">
    <source>
        <dbReference type="Proteomes" id="UP000473014"/>
    </source>
</evidence>
<evidence type="ECO:0000256" key="4">
    <source>
        <dbReference type="PIRSR" id="PIRSR600888-3"/>
    </source>
</evidence>
<comment type="caution">
    <text evidence="5">The sequence shown here is derived from an EMBL/GenBank/DDBJ whole genome shotgun (WGS) entry which is preliminary data.</text>
</comment>
<keyword evidence="6" id="KW-1185">Reference proteome</keyword>
<evidence type="ECO:0000313" key="5">
    <source>
        <dbReference type="EMBL" id="MTE21816.1"/>
    </source>
</evidence>
<sequence>MRVRRMEVDGALEFTPVVHHDDRGLFVSPFQETAFARAQGGPLFPVAQASHSRSRRGVVRGVHFTSPPASVAKYVSCPQGEVLDIVVDVREGSPTFGYWEAVRLDQHTSRALYLPPGVGHAFVALRDDTVVSYLLSAEYVAEHERAISVWDPQLGLPIPTDTEPVLSARDRAAPTLAEARAAGILPRYTPGTTPSGGRRT</sequence>
<dbReference type="InterPro" id="IPR011051">
    <property type="entry name" value="RmlC_Cupin_sf"/>
</dbReference>
<dbReference type="PANTHER" id="PTHR21047:SF2">
    <property type="entry name" value="THYMIDINE DIPHOSPHO-4-KETO-RHAMNOSE 3,5-EPIMERASE"/>
    <property type="match status" value="1"/>
</dbReference>
<dbReference type="Pfam" id="PF00908">
    <property type="entry name" value="dTDP_sugar_isom"/>
    <property type="match status" value="1"/>
</dbReference>
<feature type="active site" description="Proton donor" evidence="3">
    <location>
        <position position="133"/>
    </location>
</feature>
<dbReference type="GO" id="GO:0008830">
    <property type="term" value="F:dTDP-4-dehydrorhamnose 3,5-epimerase activity"/>
    <property type="evidence" value="ECO:0007669"/>
    <property type="project" value="InterPro"/>
</dbReference>
<feature type="site" description="Participates in a stacking interaction with the thymidine ring of dTDP-4-oxo-6-deoxyglucose" evidence="4">
    <location>
        <position position="139"/>
    </location>
</feature>